<evidence type="ECO:0000259" key="8">
    <source>
        <dbReference type="Pfam" id="PF01551"/>
    </source>
</evidence>
<evidence type="ECO:0000259" key="10">
    <source>
        <dbReference type="Pfam" id="PF22310"/>
    </source>
</evidence>
<keyword evidence="6" id="KW-0862">Zinc</keyword>
<evidence type="ECO:0000313" key="12">
    <source>
        <dbReference type="Proteomes" id="UP001500359"/>
    </source>
</evidence>
<dbReference type="InterPro" id="IPR045834">
    <property type="entry name" value="Csd3_N2"/>
</dbReference>
<dbReference type="EMBL" id="BAAAFD010000013">
    <property type="protein sequence ID" value="GAA0859696.1"/>
    <property type="molecule type" value="Genomic_DNA"/>
</dbReference>
<gene>
    <name evidence="11" type="ORF">GCM10009114_34150</name>
</gene>
<dbReference type="InterPro" id="IPR050570">
    <property type="entry name" value="Cell_wall_metabolism_enzyme"/>
</dbReference>
<dbReference type="Proteomes" id="UP001500359">
    <property type="component" value="Unassembled WGS sequence"/>
</dbReference>
<evidence type="ECO:0000256" key="5">
    <source>
        <dbReference type="ARBA" id="ARBA00022801"/>
    </source>
</evidence>
<dbReference type="InterPro" id="IPR011055">
    <property type="entry name" value="Dup_hybrid_motif"/>
</dbReference>
<keyword evidence="7" id="KW-0482">Metalloprotease</keyword>
<dbReference type="Pfam" id="PF01551">
    <property type="entry name" value="Peptidase_M23"/>
    <property type="match status" value="1"/>
</dbReference>
<comment type="cofactor">
    <cofactor evidence="1">
        <name>Zn(2+)</name>
        <dbReference type="ChEBI" id="CHEBI:29105"/>
    </cofactor>
</comment>
<dbReference type="PANTHER" id="PTHR21666:SF288">
    <property type="entry name" value="CELL DIVISION PROTEIN YTFB"/>
    <property type="match status" value="1"/>
</dbReference>
<dbReference type="Pfam" id="PF22310">
    <property type="entry name" value="NMB0315_dom_I"/>
    <property type="match status" value="1"/>
</dbReference>
<evidence type="ECO:0000256" key="4">
    <source>
        <dbReference type="ARBA" id="ARBA00022723"/>
    </source>
</evidence>
<dbReference type="Gene3D" id="3.10.450.350">
    <property type="match status" value="2"/>
</dbReference>
<dbReference type="SUPFAM" id="SSF51261">
    <property type="entry name" value="Duplicated hybrid motif"/>
    <property type="match status" value="1"/>
</dbReference>
<dbReference type="InterPro" id="IPR054512">
    <property type="entry name" value="NMB0315-like_N"/>
</dbReference>
<evidence type="ECO:0000256" key="3">
    <source>
        <dbReference type="ARBA" id="ARBA00022670"/>
    </source>
</evidence>
<dbReference type="PANTHER" id="PTHR21666">
    <property type="entry name" value="PEPTIDASE-RELATED"/>
    <property type="match status" value="1"/>
</dbReference>
<organism evidence="11 12">
    <name type="scientific">Aliiglaciecola litoralis</name>
    <dbReference type="NCBI Taxonomy" id="582857"/>
    <lineage>
        <taxon>Bacteria</taxon>
        <taxon>Pseudomonadati</taxon>
        <taxon>Pseudomonadota</taxon>
        <taxon>Gammaproteobacteria</taxon>
        <taxon>Alteromonadales</taxon>
        <taxon>Alteromonadaceae</taxon>
        <taxon>Aliiglaciecola</taxon>
    </lineage>
</organism>
<keyword evidence="5" id="KW-0378">Hydrolase</keyword>
<dbReference type="CDD" id="cd12797">
    <property type="entry name" value="M23_peptidase"/>
    <property type="match status" value="1"/>
</dbReference>
<evidence type="ECO:0000256" key="1">
    <source>
        <dbReference type="ARBA" id="ARBA00001947"/>
    </source>
</evidence>
<protein>
    <submittedName>
        <fullName evidence="11">Peptidoglycan DD-metalloendopeptidase family protein</fullName>
    </submittedName>
</protein>
<sequence>MVQKTLKRLPSKHKALLSGFAAFLLVLLIVPTESAKASKHSQILELGVRYDLPLEITPSHNLNESIQDDKAVWVSYEVKKGDNLAKIFDRVGLSPQETYYVSKAGEDAKLLLKLRPGEHLSFLVDDAGRLASLRYAISPTDTLIISKDESAGFVSSRQQLQLDTRYNYAQGEISSNFWNAALKANLSEKHIMSLAGIFGWDIDFALELRQGDTFNVVFEELYSEGEFVEYGKIVAAEFVNQGESFTAILHDDGNYYTPEGRSMRKSFLRAPVNFKYISSSFKKRRFHPVQKRWKAHRGVDYAANTGTPVIAAGDGKVIRATYDKYNGHHVFIQHGEKYVTKYLHFTKRAVKTGQSVKQGQVIGYVGATGLAAGPHLHYEFLVNGVHRNPRTVSLPKAEPIAKKDAAAFAKIASTRVQQLNNTKRIMLAMNR</sequence>
<keyword evidence="12" id="KW-1185">Reference proteome</keyword>
<feature type="domain" description="M23ase beta-sheet core" evidence="8">
    <location>
        <begin position="295"/>
        <end position="389"/>
    </location>
</feature>
<comment type="caution">
    <text evidence="11">The sequence shown here is derived from an EMBL/GenBank/DDBJ whole genome shotgun (WGS) entry which is preliminary data.</text>
</comment>
<feature type="domain" description="Csd3-like second N-terminal" evidence="9">
    <location>
        <begin position="168"/>
        <end position="281"/>
    </location>
</feature>
<dbReference type="RefSeq" id="WP_343862187.1">
    <property type="nucleotide sequence ID" value="NZ_BAAAFD010000013.1"/>
</dbReference>
<evidence type="ECO:0000256" key="7">
    <source>
        <dbReference type="ARBA" id="ARBA00023049"/>
    </source>
</evidence>
<accession>A0ABN1LS74</accession>
<dbReference type="Pfam" id="PF19425">
    <property type="entry name" value="Csd3_N2"/>
    <property type="match status" value="1"/>
</dbReference>
<keyword evidence="3" id="KW-0645">Protease</keyword>
<feature type="domain" description="DD-carboxypeptidase/endopeptidase Mpg-like N-terminal" evidence="10">
    <location>
        <begin position="72"/>
        <end position="133"/>
    </location>
</feature>
<dbReference type="InterPro" id="IPR016047">
    <property type="entry name" value="M23ase_b-sheet_dom"/>
</dbReference>
<comment type="subcellular location">
    <subcellularLocation>
        <location evidence="2">Cell envelope</location>
    </subcellularLocation>
</comment>
<reference evidence="11 12" key="1">
    <citation type="journal article" date="2019" name="Int. J. Syst. Evol. Microbiol.">
        <title>The Global Catalogue of Microorganisms (GCM) 10K type strain sequencing project: providing services to taxonomists for standard genome sequencing and annotation.</title>
        <authorList>
            <consortium name="The Broad Institute Genomics Platform"/>
            <consortium name="The Broad Institute Genome Sequencing Center for Infectious Disease"/>
            <person name="Wu L."/>
            <person name="Ma J."/>
        </authorList>
    </citation>
    <scope>NUCLEOTIDE SEQUENCE [LARGE SCALE GENOMIC DNA]</scope>
    <source>
        <strain evidence="11 12">JCM 15896</strain>
    </source>
</reference>
<evidence type="ECO:0000313" key="11">
    <source>
        <dbReference type="EMBL" id="GAA0859696.1"/>
    </source>
</evidence>
<evidence type="ECO:0000256" key="2">
    <source>
        <dbReference type="ARBA" id="ARBA00004196"/>
    </source>
</evidence>
<evidence type="ECO:0000256" key="6">
    <source>
        <dbReference type="ARBA" id="ARBA00022833"/>
    </source>
</evidence>
<dbReference type="Gene3D" id="2.70.70.10">
    <property type="entry name" value="Glucose Permease (Domain IIA)"/>
    <property type="match status" value="1"/>
</dbReference>
<evidence type="ECO:0000259" key="9">
    <source>
        <dbReference type="Pfam" id="PF19425"/>
    </source>
</evidence>
<name>A0ABN1LS74_9ALTE</name>
<keyword evidence="4" id="KW-0479">Metal-binding</keyword>
<proteinExistence type="predicted"/>